<dbReference type="AlphaFoldDB" id="A0A1W1U9L8"/>
<evidence type="ECO:0000256" key="1">
    <source>
        <dbReference type="ARBA" id="ARBA00004196"/>
    </source>
</evidence>
<name>A0A1W1U9L8_9DEIO</name>
<feature type="signal peptide" evidence="4">
    <location>
        <begin position="1"/>
        <end position="21"/>
    </location>
</feature>
<keyword evidence="3 4" id="KW-0732">Signal</keyword>
<feature type="domain" description="Periplasmic binding protein" evidence="5">
    <location>
        <begin position="29"/>
        <end position="286"/>
    </location>
</feature>
<dbReference type="GO" id="GO:0030246">
    <property type="term" value="F:carbohydrate binding"/>
    <property type="evidence" value="ECO:0007669"/>
    <property type="project" value="UniProtKB-ARBA"/>
</dbReference>
<dbReference type="EMBL" id="FWWU01000001">
    <property type="protein sequence ID" value="SMB77732.1"/>
    <property type="molecule type" value="Genomic_DNA"/>
</dbReference>
<accession>A0A1W1U9L8</accession>
<dbReference type="Gene3D" id="3.40.50.2300">
    <property type="match status" value="2"/>
</dbReference>
<dbReference type="Proteomes" id="UP000192582">
    <property type="component" value="Unassembled WGS sequence"/>
</dbReference>
<evidence type="ECO:0000313" key="7">
    <source>
        <dbReference type="Proteomes" id="UP000192582"/>
    </source>
</evidence>
<dbReference type="STRING" id="695939.SAMN00790413_03886"/>
<dbReference type="RefSeq" id="WP_084044949.1">
    <property type="nucleotide sequence ID" value="NZ_FWWU01000001.1"/>
</dbReference>
<dbReference type="SUPFAM" id="SSF53822">
    <property type="entry name" value="Periplasmic binding protein-like I"/>
    <property type="match status" value="1"/>
</dbReference>
<evidence type="ECO:0000256" key="2">
    <source>
        <dbReference type="ARBA" id="ARBA00007639"/>
    </source>
</evidence>
<dbReference type="InterPro" id="IPR025997">
    <property type="entry name" value="SBP_2_dom"/>
</dbReference>
<comment type="subcellular location">
    <subcellularLocation>
        <location evidence="1">Cell envelope</location>
    </subcellularLocation>
</comment>
<proteinExistence type="inferred from homology"/>
<evidence type="ECO:0000256" key="3">
    <source>
        <dbReference type="ARBA" id="ARBA00022729"/>
    </source>
</evidence>
<dbReference type="PANTHER" id="PTHR46847">
    <property type="entry name" value="D-ALLOSE-BINDING PERIPLASMIC PROTEIN-RELATED"/>
    <property type="match status" value="1"/>
</dbReference>
<evidence type="ECO:0000259" key="5">
    <source>
        <dbReference type="Pfam" id="PF13407"/>
    </source>
</evidence>
<evidence type="ECO:0000313" key="6">
    <source>
        <dbReference type="EMBL" id="SMB77732.1"/>
    </source>
</evidence>
<dbReference type="GO" id="GO:0030313">
    <property type="term" value="C:cell envelope"/>
    <property type="evidence" value="ECO:0007669"/>
    <property type="project" value="UniProtKB-SubCell"/>
</dbReference>
<feature type="chain" id="PRO_5012664284" evidence="4">
    <location>
        <begin position="22"/>
        <end position="318"/>
    </location>
</feature>
<dbReference type="OrthoDB" id="9769193at2"/>
<dbReference type="Pfam" id="PF13407">
    <property type="entry name" value="Peripla_BP_4"/>
    <property type="match status" value="1"/>
</dbReference>
<dbReference type="InterPro" id="IPR028082">
    <property type="entry name" value="Peripla_BP_I"/>
</dbReference>
<evidence type="ECO:0000256" key="4">
    <source>
        <dbReference type="SAM" id="SignalP"/>
    </source>
</evidence>
<reference evidence="6 7" key="1">
    <citation type="submission" date="2017-04" db="EMBL/GenBank/DDBJ databases">
        <authorList>
            <person name="Afonso C.L."/>
            <person name="Miller P.J."/>
            <person name="Scott M.A."/>
            <person name="Spackman E."/>
            <person name="Goraichik I."/>
            <person name="Dimitrov K.M."/>
            <person name="Suarez D.L."/>
            <person name="Swayne D.E."/>
        </authorList>
    </citation>
    <scope>NUCLEOTIDE SEQUENCE [LARGE SCALE GENOMIC DNA]</scope>
    <source>
        <strain evidence="6 7">KR-140</strain>
    </source>
</reference>
<keyword evidence="7" id="KW-1185">Reference proteome</keyword>
<gene>
    <name evidence="6" type="ORF">SAMN00790413_03886</name>
</gene>
<dbReference type="PANTHER" id="PTHR46847:SF1">
    <property type="entry name" value="D-ALLOSE-BINDING PERIPLASMIC PROTEIN-RELATED"/>
    <property type="match status" value="1"/>
</dbReference>
<organism evidence="6 7">
    <name type="scientific">Deinococcus hopiensis KR-140</name>
    <dbReference type="NCBI Taxonomy" id="695939"/>
    <lineage>
        <taxon>Bacteria</taxon>
        <taxon>Thermotogati</taxon>
        <taxon>Deinococcota</taxon>
        <taxon>Deinococci</taxon>
        <taxon>Deinococcales</taxon>
        <taxon>Deinococcaceae</taxon>
        <taxon>Deinococcus</taxon>
    </lineage>
</organism>
<protein>
    <submittedName>
        <fullName evidence="6">Ribose transport system substrate-binding protein</fullName>
    </submittedName>
</protein>
<sequence>MKTTLALSLIFSLSLGSGVQAQTQDIAEVVVSIPAANHGWTSGVLYHASQAKEYLARLYPRHHITIKTSANATEQIKQLQELSTAKKIAALIILPHESQPLTAPVRKIVDQGVFVTVVDRNLSDQTARNAYVGGDNVGFGRIAGQYIGAKLGTQGGNVVVLRGLKSVIDDQRNRAFQEALKQYPAVKILDDQYGNWNRPDAKRVMQSYLSRFPKIDAVWASDDDMALGVLEALRESGRRDVRVVLGGSGMKEMVKKIMDGDPLVTADVTYSPSMIADAMHLTLKSLAGEQPIPPKTLRPSVLITKENAGKYYFPQSPY</sequence>
<comment type="similarity">
    <text evidence="2">Belongs to the bacterial solute-binding protein 2 family.</text>
</comment>